<comment type="caution">
    <text evidence="2">The sequence shown here is derived from an EMBL/GenBank/DDBJ whole genome shotgun (WGS) entry which is preliminary data.</text>
</comment>
<protein>
    <submittedName>
        <fullName evidence="2">Uncharacterized protein</fullName>
    </submittedName>
</protein>
<feature type="non-terminal residue" evidence="2">
    <location>
        <position position="80"/>
    </location>
</feature>
<dbReference type="EMBL" id="PJZK01000001">
    <property type="protein sequence ID" value="PLR53031.1"/>
    <property type="molecule type" value="Genomic_DNA"/>
</dbReference>
<name>A0A2N5ESF8_9GAMM</name>
<evidence type="ECO:0000256" key="1">
    <source>
        <dbReference type="SAM" id="Phobius"/>
    </source>
</evidence>
<accession>A0A2N5ESF8</accession>
<evidence type="ECO:0000313" key="2">
    <source>
        <dbReference type="EMBL" id="PLR53031.1"/>
    </source>
</evidence>
<evidence type="ECO:0000313" key="3">
    <source>
        <dbReference type="Proteomes" id="UP000234626"/>
    </source>
</evidence>
<sequence length="80" mass="9307">MAPLVRNVLKWIFFIVIFFALSKCKAERLTSDFFMDFIANKIACFILDAPEGERMYYAYSYTIMGINLTLAIAIYSLFIQ</sequence>
<dbReference type="RefSeq" id="WP_206602365.1">
    <property type="nucleotide sequence ID" value="NZ_PJZK01000001.1"/>
</dbReference>
<proteinExistence type="predicted"/>
<gene>
    <name evidence="2" type="ORF">CYR34_00005</name>
</gene>
<feature type="transmembrane region" description="Helical" evidence="1">
    <location>
        <begin position="56"/>
        <end position="78"/>
    </location>
</feature>
<organism evidence="2 3">
    <name type="scientific">Chimaeribacter arupi</name>
    <dbReference type="NCBI Taxonomy" id="2060066"/>
    <lineage>
        <taxon>Bacteria</taxon>
        <taxon>Pseudomonadati</taxon>
        <taxon>Pseudomonadota</taxon>
        <taxon>Gammaproteobacteria</taxon>
        <taxon>Enterobacterales</taxon>
        <taxon>Yersiniaceae</taxon>
        <taxon>Chimaeribacter</taxon>
    </lineage>
</organism>
<dbReference type="AlphaFoldDB" id="A0A2N5ESF8"/>
<dbReference type="Proteomes" id="UP000234626">
    <property type="component" value="Unassembled WGS sequence"/>
</dbReference>
<keyword evidence="1" id="KW-0812">Transmembrane</keyword>
<keyword evidence="1" id="KW-0472">Membrane</keyword>
<reference evidence="2 3" key="1">
    <citation type="submission" date="2017-12" db="EMBL/GenBank/DDBJ databases">
        <title>Characterization of six clinical isolates of Enterochimera gen. nov., a novel genus of the Yersiniaciae family and the three species Enterochimera arupensis sp. nov., Enterochimera coloradensis sp. nov, and Enterochimera californica sp. nov.</title>
        <authorList>
            <person name="Rossi A."/>
            <person name="Fisher M."/>
        </authorList>
    </citation>
    <scope>NUCLEOTIDE SEQUENCE [LARGE SCALE GENOMIC DNA]</scope>
    <source>
        <strain evidence="2 3">2016Iso1</strain>
    </source>
</reference>
<keyword evidence="1" id="KW-1133">Transmembrane helix</keyword>
<keyword evidence="3" id="KW-1185">Reference proteome</keyword>